<dbReference type="Gene3D" id="3.40.1350.10">
    <property type="match status" value="1"/>
</dbReference>
<protein>
    <submittedName>
        <fullName evidence="3">DUF1016 family protein</fullName>
    </submittedName>
</protein>
<evidence type="ECO:0000259" key="1">
    <source>
        <dbReference type="Pfam" id="PF06250"/>
    </source>
</evidence>
<evidence type="ECO:0000313" key="3">
    <source>
        <dbReference type="EMBL" id="HIX73609.1"/>
    </source>
</evidence>
<dbReference type="Pfam" id="PF17761">
    <property type="entry name" value="DUF1016_N"/>
    <property type="match status" value="1"/>
</dbReference>
<dbReference type="InterPro" id="IPR053148">
    <property type="entry name" value="PD-DEXK-like_domain"/>
</dbReference>
<dbReference type="InterPro" id="IPR011856">
    <property type="entry name" value="tRNA_endonuc-like_dom_sf"/>
</dbReference>
<gene>
    <name evidence="3" type="ORF">H9977_00930</name>
</gene>
<proteinExistence type="predicted"/>
<comment type="caution">
    <text evidence="3">The sequence shown here is derived from an EMBL/GenBank/DDBJ whole genome shotgun (WGS) entry which is preliminary data.</text>
</comment>
<feature type="domain" description="YhcG PDDEXK nuclease" evidence="1">
    <location>
        <begin position="213"/>
        <end position="368"/>
    </location>
</feature>
<sequence>MDQTNNINTTKELTDAVESIKRAILQSQQRALGLINQEQLALYYSIGQFISTNTRNKNWGKGFIEAISEQLRKELPGLRGFSAPSLRKMRTFYEEWKMLSDNSFVQTNKLATKQQNLFVRTNELPIPQFKIDSDFPITAFLNIGFTHHYLILSKVKDTEQRKFYIQFAADTKAKVEDLERTIEDDLYSHQGKLPNNFTKSIPDKLQAYRTISMFKDEYLLDFINTEELFIRDQDKDERIIEQSIIQNVKEFIMTFGKDFTFVGNQYHLEKYGIELFPDLLFFNRELAALVCVELKDGPFKTNYLGQLAAYLRILDDEVRKPNENPSIGIILCKSANKKFVEYVIQDYDKPMGVATYKTTADMDERLKKLLPPVEELEKLL</sequence>
<reference evidence="3" key="1">
    <citation type="journal article" date="2021" name="PeerJ">
        <title>Extensive microbial diversity within the chicken gut microbiome revealed by metagenomics and culture.</title>
        <authorList>
            <person name="Gilroy R."/>
            <person name="Ravi A."/>
            <person name="Getino M."/>
            <person name="Pursley I."/>
            <person name="Horton D.L."/>
            <person name="Alikhan N.F."/>
            <person name="Baker D."/>
            <person name="Gharbi K."/>
            <person name="Hall N."/>
            <person name="Watson M."/>
            <person name="Adriaenssens E.M."/>
            <person name="Foster-Nyarko E."/>
            <person name="Jarju S."/>
            <person name="Secka A."/>
            <person name="Antonio M."/>
            <person name="Oren A."/>
            <person name="Chaudhuri R.R."/>
            <person name="La Ragione R."/>
            <person name="Hildebrand F."/>
            <person name="Pallen M.J."/>
        </authorList>
    </citation>
    <scope>NUCLEOTIDE SEQUENCE</scope>
    <source>
        <strain evidence="3">ChiGjej6B6-14162</strain>
    </source>
</reference>
<dbReference type="PANTHER" id="PTHR30547:SF0">
    <property type="entry name" value="BLR8175 PROTEIN"/>
    <property type="match status" value="1"/>
</dbReference>
<dbReference type="EMBL" id="DXEL01000009">
    <property type="protein sequence ID" value="HIX73609.1"/>
    <property type="molecule type" value="Genomic_DNA"/>
</dbReference>
<accession>A0A9D1X6G7</accession>
<organism evidence="3 4">
    <name type="scientific">Candidatus Parabacteroides intestinipullorum</name>
    <dbReference type="NCBI Taxonomy" id="2838723"/>
    <lineage>
        <taxon>Bacteria</taxon>
        <taxon>Pseudomonadati</taxon>
        <taxon>Bacteroidota</taxon>
        <taxon>Bacteroidia</taxon>
        <taxon>Bacteroidales</taxon>
        <taxon>Tannerellaceae</taxon>
        <taxon>Parabacteroides</taxon>
    </lineage>
</organism>
<name>A0A9D1X6G7_9BACT</name>
<dbReference type="Proteomes" id="UP000886740">
    <property type="component" value="Unassembled WGS sequence"/>
</dbReference>
<reference evidence="3" key="2">
    <citation type="submission" date="2021-04" db="EMBL/GenBank/DDBJ databases">
        <authorList>
            <person name="Gilroy R."/>
        </authorList>
    </citation>
    <scope>NUCLEOTIDE SEQUENCE</scope>
    <source>
        <strain evidence="3">ChiGjej6B6-14162</strain>
    </source>
</reference>
<dbReference type="AlphaFoldDB" id="A0A9D1X6G7"/>
<dbReference type="Pfam" id="PF06250">
    <property type="entry name" value="YhcG_C"/>
    <property type="match status" value="1"/>
</dbReference>
<evidence type="ECO:0000259" key="2">
    <source>
        <dbReference type="Pfam" id="PF17761"/>
    </source>
</evidence>
<dbReference type="PANTHER" id="PTHR30547">
    <property type="entry name" value="UNCHARACTERIZED PROTEIN YHCG-RELATED"/>
    <property type="match status" value="1"/>
</dbReference>
<feature type="domain" description="YhcG N-terminal" evidence="2">
    <location>
        <begin position="20"/>
        <end position="188"/>
    </location>
</feature>
<evidence type="ECO:0000313" key="4">
    <source>
        <dbReference type="Proteomes" id="UP000886740"/>
    </source>
</evidence>
<dbReference type="InterPro" id="IPR041527">
    <property type="entry name" value="YhcG_N"/>
</dbReference>
<dbReference type="GO" id="GO:0003676">
    <property type="term" value="F:nucleic acid binding"/>
    <property type="evidence" value="ECO:0007669"/>
    <property type="project" value="InterPro"/>
</dbReference>
<dbReference type="InterPro" id="IPR009362">
    <property type="entry name" value="YhcG_C"/>
</dbReference>